<evidence type="ECO:0000256" key="1">
    <source>
        <dbReference type="ARBA" id="ARBA00005189"/>
    </source>
</evidence>
<dbReference type="EMBL" id="JBHTGQ010000028">
    <property type="protein sequence ID" value="MFC7750766.1"/>
    <property type="molecule type" value="Genomic_DNA"/>
</dbReference>
<comment type="pathway">
    <text evidence="1">Lipid metabolism.</text>
</comment>
<dbReference type="PROSITE" id="PS00098">
    <property type="entry name" value="THIOLASE_1"/>
    <property type="match status" value="1"/>
</dbReference>
<dbReference type="EC" id="2.3.1.16" evidence="5"/>
<dbReference type="Pfam" id="PF02803">
    <property type="entry name" value="Thiolase_C"/>
    <property type="match status" value="1"/>
</dbReference>
<dbReference type="Gene3D" id="3.40.47.10">
    <property type="match status" value="1"/>
</dbReference>
<gene>
    <name evidence="9" type="ORF">ACFQWB_12635</name>
</gene>
<keyword evidence="3 6" id="KW-0808">Transferase</keyword>
<dbReference type="CDD" id="cd00751">
    <property type="entry name" value="thiolase"/>
    <property type="match status" value="1"/>
</dbReference>
<comment type="caution">
    <text evidence="9">The sequence shown here is derived from an EMBL/GenBank/DDBJ whole genome shotgun (WGS) entry which is preliminary data.</text>
</comment>
<dbReference type="InterPro" id="IPR016039">
    <property type="entry name" value="Thiolase-like"/>
</dbReference>
<sequence>MREAVIVSAVRTPVGRAHRGVFRHARAEDLAAAAVRSALGRVPALEPDRVDDVILGCAMPEGEQGLNLGRLVVLRAGLPDRVSGLTVNRFCASGLQAIAYGASGVMCGGQDAVVVGGVESMSHVPMSGFHPQPNPALMDRRPEAYTAMGITAERVAERYGVGRDRQDAFAFDSHRKAAAARREGRFDEEIAPVAPEDVPGAGLAAPVTADEGIREDTSPEALAKLKPAFLESGRATVTAGNSSQMSDGAAALVVVSGELAASLGLRPLAKLRAFATSGVSPDVMGIGPVEAIPRALRLAGLRIEDIGLVELNEAFAAQCLACIDRLELDPSIVNVNGGAIALGHPLGATGAKLTATLLHEARRRGVRYGLVSMCVGGGMGAAGIFEILE</sequence>
<proteinExistence type="inferred from homology"/>
<evidence type="ECO:0000256" key="4">
    <source>
        <dbReference type="ARBA" id="ARBA00023315"/>
    </source>
</evidence>
<evidence type="ECO:0000256" key="6">
    <source>
        <dbReference type="RuleBase" id="RU003557"/>
    </source>
</evidence>
<evidence type="ECO:0000256" key="3">
    <source>
        <dbReference type="ARBA" id="ARBA00022679"/>
    </source>
</evidence>
<dbReference type="InterPro" id="IPR020617">
    <property type="entry name" value="Thiolase_C"/>
</dbReference>
<name>A0ABW2V3N9_9BACL</name>
<dbReference type="InterPro" id="IPR020613">
    <property type="entry name" value="Thiolase_CS"/>
</dbReference>
<dbReference type="SUPFAM" id="SSF53901">
    <property type="entry name" value="Thiolase-like"/>
    <property type="match status" value="2"/>
</dbReference>
<dbReference type="InterPro" id="IPR020616">
    <property type="entry name" value="Thiolase_N"/>
</dbReference>
<dbReference type="PROSITE" id="PS00099">
    <property type="entry name" value="THIOLASE_3"/>
    <property type="match status" value="1"/>
</dbReference>
<dbReference type="NCBIfam" id="TIGR01930">
    <property type="entry name" value="AcCoA-C-Actrans"/>
    <property type="match status" value="1"/>
</dbReference>
<feature type="domain" description="Thiolase C-terminal" evidence="8">
    <location>
        <begin position="266"/>
        <end position="386"/>
    </location>
</feature>
<evidence type="ECO:0000259" key="8">
    <source>
        <dbReference type="Pfam" id="PF02803"/>
    </source>
</evidence>
<reference evidence="10" key="1">
    <citation type="journal article" date="2019" name="Int. J. Syst. Evol. Microbiol.">
        <title>The Global Catalogue of Microorganisms (GCM) 10K type strain sequencing project: providing services to taxonomists for standard genome sequencing and annotation.</title>
        <authorList>
            <consortium name="The Broad Institute Genomics Platform"/>
            <consortium name="The Broad Institute Genome Sequencing Center for Infectious Disease"/>
            <person name="Wu L."/>
            <person name="Ma J."/>
        </authorList>
    </citation>
    <scope>NUCLEOTIDE SEQUENCE [LARGE SCALE GENOMIC DNA]</scope>
    <source>
        <strain evidence="10">JCM 18657</strain>
    </source>
</reference>
<organism evidence="9 10">
    <name type="scientific">Paenibacillus thermoaerophilus</name>
    <dbReference type="NCBI Taxonomy" id="1215385"/>
    <lineage>
        <taxon>Bacteria</taxon>
        <taxon>Bacillati</taxon>
        <taxon>Bacillota</taxon>
        <taxon>Bacilli</taxon>
        <taxon>Bacillales</taxon>
        <taxon>Paenibacillaceae</taxon>
        <taxon>Paenibacillus</taxon>
    </lineage>
</organism>
<evidence type="ECO:0000313" key="10">
    <source>
        <dbReference type="Proteomes" id="UP001596528"/>
    </source>
</evidence>
<dbReference type="PIRSF" id="PIRSF000429">
    <property type="entry name" value="Ac-CoA_Ac_transf"/>
    <property type="match status" value="1"/>
</dbReference>
<protein>
    <recommendedName>
        <fullName evidence="5">acetyl-CoA C-acyltransferase</fullName>
        <ecNumber evidence="5">2.3.1.16</ecNumber>
    </recommendedName>
</protein>
<keyword evidence="4 6" id="KW-0012">Acyltransferase</keyword>
<accession>A0ABW2V3N9</accession>
<evidence type="ECO:0000256" key="2">
    <source>
        <dbReference type="ARBA" id="ARBA00010982"/>
    </source>
</evidence>
<dbReference type="InterPro" id="IPR020610">
    <property type="entry name" value="Thiolase_AS"/>
</dbReference>
<dbReference type="Pfam" id="PF00108">
    <property type="entry name" value="Thiolase_N"/>
    <property type="match status" value="1"/>
</dbReference>
<evidence type="ECO:0000313" key="9">
    <source>
        <dbReference type="EMBL" id="MFC7750766.1"/>
    </source>
</evidence>
<dbReference type="InterPro" id="IPR050215">
    <property type="entry name" value="Thiolase-like_sf_Thiolase"/>
</dbReference>
<comment type="similarity">
    <text evidence="2 6">Belongs to the thiolase-like superfamily. Thiolase family.</text>
</comment>
<dbReference type="Proteomes" id="UP001596528">
    <property type="component" value="Unassembled WGS sequence"/>
</dbReference>
<dbReference type="PROSITE" id="PS00737">
    <property type="entry name" value="THIOLASE_2"/>
    <property type="match status" value="1"/>
</dbReference>
<dbReference type="RefSeq" id="WP_138789190.1">
    <property type="nucleotide sequence ID" value="NZ_JBHTGQ010000028.1"/>
</dbReference>
<evidence type="ECO:0000256" key="5">
    <source>
        <dbReference type="ARBA" id="ARBA00024073"/>
    </source>
</evidence>
<dbReference type="InterPro" id="IPR020615">
    <property type="entry name" value="Thiolase_acyl_enz_int_AS"/>
</dbReference>
<dbReference type="PANTHER" id="PTHR43853:SF21">
    <property type="entry name" value="STEROID 3-KETOACYL-COA THIOLASE"/>
    <property type="match status" value="1"/>
</dbReference>
<keyword evidence="10" id="KW-1185">Reference proteome</keyword>
<dbReference type="InterPro" id="IPR002155">
    <property type="entry name" value="Thiolase"/>
</dbReference>
<evidence type="ECO:0000259" key="7">
    <source>
        <dbReference type="Pfam" id="PF00108"/>
    </source>
</evidence>
<dbReference type="PANTHER" id="PTHR43853">
    <property type="entry name" value="3-KETOACYL-COA THIOLASE, PEROXISOMAL"/>
    <property type="match status" value="1"/>
</dbReference>
<feature type="domain" description="Thiolase N-terminal" evidence="7">
    <location>
        <begin position="5"/>
        <end position="256"/>
    </location>
</feature>